<reference evidence="3 4" key="1">
    <citation type="submission" date="2021-08" db="EMBL/GenBank/DDBJ databases">
        <title>Nocardioides bacterium WL0053 sp. nov., isolated from the sediment.</title>
        <authorList>
            <person name="Wang L."/>
            <person name="Zhang D."/>
            <person name="Zhang A."/>
        </authorList>
    </citation>
    <scope>NUCLEOTIDE SEQUENCE [LARGE SCALE GENOMIC DNA]</scope>
    <source>
        <strain evidence="3 4">WL0053</strain>
    </source>
</reference>
<keyword evidence="2" id="KW-0732">Signal</keyword>
<evidence type="ECO:0000256" key="2">
    <source>
        <dbReference type="SAM" id="SignalP"/>
    </source>
</evidence>
<dbReference type="RefSeq" id="WP_221023691.1">
    <property type="nucleotide sequence ID" value="NZ_JAIEZQ010000001.1"/>
</dbReference>
<organism evidence="3 4">
    <name type="scientific">Nocardioides jiangsuensis</name>
    <dbReference type="NCBI Taxonomy" id="2866161"/>
    <lineage>
        <taxon>Bacteria</taxon>
        <taxon>Bacillati</taxon>
        <taxon>Actinomycetota</taxon>
        <taxon>Actinomycetes</taxon>
        <taxon>Propionibacteriales</taxon>
        <taxon>Nocardioidaceae</taxon>
        <taxon>Nocardioides</taxon>
    </lineage>
</organism>
<feature type="region of interest" description="Disordered" evidence="1">
    <location>
        <begin position="32"/>
        <end position="111"/>
    </location>
</feature>
<proteinExistence type="predicted"/>
<sequence length="259" mass="25137">MSRATVTRLTPLLVAAGLALTGCADTGDATGASGRAVRAAGPTATAAPAPSPAGSASGSTTSVPSTSTTTAAAPAGPAAPSLPPGDPGLDAPAVPDPGTPPAEEHHDEPRRSVPTAAMLGTADVALQLGGSWAPREADPLGCTSPRGAVAARTARHTSGTREVRETVSTHRDPGSADRAVTALADELAGCGWTVGVDPRLGSASVAATRGGRSLTAVAAEGVSVVLVGAGPRVATGWQWDALVDLAMGSSCPAAPDGCH</sequence>
<dbReference type="PROSITE" id="PS51257">
    <property type="entry name" value="PROKAR_LIPOPROTEIN"/>
    <property type="match status" value="1"/>
</dbReference>
<name>A0ABS7RFZ3_9ACTN</name>
<protein>
    <submittedName>
        <fullName evidence="3">Uncharacterized protein</fullName>
    </submittedName>
</protein>
<dbReference type="EMBL" id="JAIEZQ010000001">
    <property type="protein sequence ID" value="MBY9073955.1"/>
    <property type="molecule type" value="Genomic_DNA"/>
</dbReference>
<dbReference type="Proteomes" id="UP000754710">
    <property type="component" value="Unassembled WGS sequence"/>
</dbReference>
<keyword evidence="4" id="KW-1185">Reference proteome</keyword>
<feature type="compositionally biased region" description="Low complexity" evidence="1">
    <location>
        <begin position="34"/>
        <end position="79"/>
    </location>
</feature>
<evidence type="ECO:0000313" key="3">
    <source>
        <dbReference type="EMBL" id="MBY9073955.1"/>
    </source>
</evidence>
<gene>
    <name evidence="3" type="ORF">K1X13_03875</name>
</gene>
<feature type="chain" id="PRO_5045444658" evidence="2">
    <location>
        <begin position="25"/>
        <end position="259"/>
    </location>
</feature>
<accession>A0ABS7RFZ3</accession>
<evidence type="ECO:0000256" key="1">
    <source>
        <dbReference type="SAM" id="MobiDB-lite"/>
    </source>
</evidence>
<feature type="signal peptide" evidence="2">
    <location>
        <begin position="1"/>
        <end position="24"/>
    </location>
</feature>
<feature type="compositionally biased region" description="Basic and acidic residues" evidence="1">
    <location>
        <begin position="102"/>
        <end position="111"/>
    </location>
</feature>
<comment type="caution">
    <text evidence="3">The sequence shown here is derived from an EMBL/GenBank/DDBJ whole genome shotgun (WGS) entry which is preliminary data.</text>
</comment>
<evidence type="ECO:0000313" key="4">
    <source>
        <dbReference type="Proteomes" id="UP000754710"/>
    </source>
</evidence>